<dbReference type="EMBL" id="CAJVPZ010028084">
    <property type="protein sequence ID" value="CAG8730278.1"/>
    <property type="molecule type" value="Genomic_DNA"/>
</dbReference>
<dbReference type="AlphaFoldDB" id="A0A9N9ICH9"/>
<name>A0A9N9ICH9_9GLOM</name>
<dbReference type="Proteomes" id="UP000789396">
    <property type="component" value="Unassembled WGS sequence"/>
</dbReference>
<feature type="non-terminal residue" evidence="1">
    <location>
        <position position="62"/>
    </location>
</feature>
<gene>
    <name evidence="1" type="ORF">RFULGI_LOCUS12083</name>
</gene>
<evidence type="ECO:0000313" key="2">
    <source>
        <dbReference type="Proteomes" id="UP000789396"/>
    </source>
</evidence>
<protein>
    <submittedName>
        <fullName evidence="1">11352_t:CDS:1</fullName>
    </submittedName>
</protein>
<evidence type="ECO:0000313" key="1">
    <source>
        <dbReference type="EMBL" id="CAG8730278.1"/>
    </source>
</evidence>
<accession>A0A9N9ICH9</accession>
<keyword evidence="2" id="KW-1185">Reference proteome</keyword>
<organism evidence="1 2">
    <name type="scientific">Racocetra fulgida</name>
    <dbReference type="NCBI Taxonomy" id="60492"/>
    <lineage>
        <taxon>Eukaryota</taxon>
        <taxon>Fungi</taxon>
        <taxon>Fungi incertae sedis</taxon>
        <taxon>Mucoromycota</taxon>
        <taxon>Glomeromycotina</taxon>
        <taxon>Glomeromycetes</taxon>
        <taxon>Diversisporales</taxon>
        <taxon>Gigasporaceae</taxon>
        <taxon>Racocetra</taxon>
    </lineage>
</organism>
<proteinExistence type="predicted"/>
<comment type="caution">
    <text evidence="1">The sequence shown here is derived from an EMBL/GenBank/DDBJ whole genome shotgun (WGS) entry which is preliminary data.</text>
</comment>
<feature type="non-terminal residue" evidence="1">
    <location>
        <position position="1"/>
    </location>
</feature>
<dbReference type="OrthoDB" id="2393997at2759"/>
<reference evidence="1" key="1">
    <citation type="submission" date="2021-06" db="EMBL/GenBank/DDBJ databases">
        <authorList>
            <person name="Kallberg Y."/>
            <person name="Tangrot J."/>
            <person name="Rosling A."/>
        </authorList>
    </citation>
    <scope>NUCLEOTIDE SEQUENCE</scope>
    <source>
        <strain evidence="1">IN212</strain>
    </source>
</reference>
<sequence length="62" mass="7202">HEEANSLNKDASYDAYESREFKNKKIIGDLCKLHEEEVLKGNYEGEILNSIEQYLTTNQLKP</sequence>